<feature type="signal peptide" evidence="6">
    <location>
        <begin position="1"/>
        <end position="26"/>
    </location>
</feature>
<dbReference type="InterPro" id="IPR000528">
    <property type="entry name" value="Plant_nsLTP"/>
</dbReference>
<evidence type="ECO:0000256" key="6">
    <source>
        <dbReference type="SAM" id="SignalP"/>
    </source>
</evidence>
<evidence type="ECO:0000313" key="8">
    <source>
        <dbReference type="EMBL" id="KAL2500306.1"/>
    </source>
</evidence>
<name>A0ABD1SI17_9LAMI</name>
<keyword evidence="4" id="KW-1015">Disulfide bond</keyword>
<comment type="similarity">
    <text evidence="1 5">Belongs to the plant LTP family.</text>
</comment>
<proteinExistence type="inferred from homology"/>
<protein>
    <recommendedName>
        <fullName evidence="5">Non-specific lipid-transfer protein</fullName>
    </recommendedName>
</protein>
<evidence type="ECO:0000256" key="2">
    <source>
        <dbReference type="ARBA" id="ARBA00022448"/>
    </source>
</evidence>
<sequence>MASSGIVKGICLVLIAVALVAPLAEAAVSCGTVVSNLRPCLPYVQGGNVVPAACCGGIKSLYGAAKTTQDRQSVCNCLKSLAGSYSGINFGKAAGLPGKCGVSIPYKIAPSTDCSNKSSFTVTKDKHKGVVEALTVGSLLVSDTPHLLIKLCSRGLGRIKKELASWDNRFRVDFD</sequence>
<evidence type="ECO:0000313" key="9">
    <source>
        <dbReference type="Proteomes" id="UP001604277"/>
    </source>
</evidence>
<dbReference type="InterPro" id="IPR016140">
    <property type="entry name" value="Bifunc_inhib/LTP/seed_store"/>
</dbReference>
<dbReference type="Proteomes" id="UP001604277">
    <property type="component" value="Unassembled WGS sequence"/>
</dbReference>
<keyword evidence="2 5" id="KW-0813">Transport</keyword>
<feature type="chain" id="PRO_5044871153" description="Non-specific lipid-transfer protein" evidence="6">
    <location>
        <begin position="27"/>
        <end position="175"/>
    </location>
</feature>
<evidence type="ECO:0000259" key="7">
    <source>
        <dbReference type="SMART" id="SM00499"/>
    </source>
</evidence>
<evidence type="ECO:0000256" key="4">
    <source>
        <dbReference type="ARBA" id="ARBA00023157"/>
    </source>
</evidence>
<dbReference type="Gene3D" id="1.10.110.10">
    <property type="entry name" value="Plant lipid-transfer and hydrophobic proteins"/>
    <property type="match status" value="1"/>
</dbReference>
<keyword evidence="3 5" id="KW-0446">Lipid-binding</keyword>
<gene>
    <name evidence="8" type="ORF">Fot_34154</name>
</gene>
<evidence type="ECO:0000256" key="3">
    <source>
        <dbReference type="ARBA" id="ARBA00023121"/>
    </source>
</evidence>
<dbReference type="GO" id="GO:0008289">
    <property type="term" value="F:lipid binding"/>
    <property type="evidence" value="ECO:0007669"/>
    <property type="project" value="UniProtKB-KW"/>
</dbReference>
<dbReference type="PANTHER" id="PTHR33076">
    <property type="entry name" value="NON-SPECIFIC LIPID-TRANSFER PROTEIN 2-RELATED"/>
    <property type="match status" value="1"/>
</dbReference>
<evidence type="ECO:0000256" key="1">
    <source>
        <dbReference type="ARBA" id="ARBA00009748"/>
    </source>
</evidence>
<keyword evidence="6" id="KW-0732">Signal</keyword>
<comment type="caution">
    <text evidence="8">The sequence shown here is derived from an EMBL/GenBank/DDBJ whole genome shotgun (WGS) entry which is preliminary data.</text>
</comment>
<evidence type="ECO:0000256" key="5">
    <source>
        <dbReference type="RuleBase" id="RU000628"/>
    </source>
</evidence>
<dbReference type="InterPro" id="IPR036312">
    <property type="entry name" value="Bifun_inhib/LTP/seed_sf"/>
</dbReference>
<dbReference type="SMART" id="SM00499">
    <property type="entry name" value="AAI"/>
    <property type="match status" value="1"/>
</dbReference>
<dbReference type="PRINTS" id="PR00382">
    <property type="entry name" value="LIPIDTRNSFER"/>
</dbReference>
<dbReference type="Pfam" id="PF00234">
    <property type="entry name" value="Tryp_alpha_amyl"/>
    <property type="match status" value="1"/>
</dbReference>
<keyword evidence="9" id="KW-1185">Reference proteome</keyword>
<dbReference type="EMBL" id="JBFOLJ010000010">
    <property type="protein sequence ID" value="KAL2500306.1"/>
    <property type="molecule type" value="Genomic_DNA"/>
</dbReference>
<dbReference type="AlphaFoldDB" id="A0ABD1SI17"/>
<dbReference type="FunFam" id="1.10.110.10:FF:000002">
    <property type="entry name" value="Non-specific lipid-transfer protein"/>
    <property type="match status" value="1"/>
</dbReference>
<accession>A0ABD1SI17</accession>
<feature type="domain" description="Bifunctional inhibitor/plant lipid transfer protein/seed storage helical" evidence="7">
    <location>
        <begin position="30"/>
        <end position="114"/>
    </location>
</feature>
<reference evidence="9" key="1">
    <citation type="submission" date="2024-07" db="EMBL/GenBank/DDBJ databases">
        <title>Two chromosome-level genome assemblies of Korean endemic species Abeliophyllum distichum and Forsythia ovata (Oleaceae).</title>
        <authorList>
            <person name="Jang H."/>
        </authorList>
    </citation>
    <scope>NUCLEOTIDE SEQUENCE [LARGE SCALE GENOMIC DNA]</scope>
</reference>
<comment type="function">
    <text evidence="5">Plant non-specific lipid-transfer proteins transfer phospholipids as well as galactolipids across membranes. May play a role in wax or cutin deposition in the cell walls of expanding epidermal cells and certain secretory tissues.</text>
</comment>
<dbReference type="SUPFAM" id="SSF47699">
    <property type="entry name" value="Bifunctional inhibitor/lipid-transfer protein/seed storage 2S albumin"/>
    <property type="match status" value="1"/>
</dbReference>
<organism evidence="8 9">
    <name type="scientific">Forsythia ovata</name>
    <dbReference type="NCBI Taxonomy" id="205694"/>
    <lineage>
        <taxon>Eukaryota</taxon>
        <taxon>Viridiplantae</taxon>
        <taxon>Streptophyta</taxon>
        <taxon>Embryophyta</taxon>
        <taxon>Tracheophyta</taxon>
        <taxon>Spermatophyta</taxon>
        <taxon>Magnoliopsida</taxon>
        <taxon>eudicotyledons</taxon>
        <taxon>Gunneridae</taxon>
        <taxon>Pentapetalae</taxon>
        <taxon>asterids</taxon>
        <taxon>lamiids</taxon>
        <taxon>Lamiales</taxon>
        <taxon>Oleaceae</taxon>
        <taxon>Forsythieae</taxon>
        <taxon>Forsythia</taxon>
    </lineage>
</organism>
<dbReference type="CDD" id="cd01960">
    <property type="entry name" value="nsLTP1"/>
    <property type="match status" value="1"/>
</dbReference>